<evidence type="ECO:0000313" key="1">
    <source>
        <dbReference type="EMBL" id="ODH16568.1"/>
    </source>
</evidence>
<dbReference type="VEuPathDB" id="FungiDB:PADG_02365"/>
<dbReference type="VEuPathDB" id="FungiDB:PABG_06604"/>
<sequence>MTKNASTPDPETIRTALEEARNSEDGRIDPRMISVLETAISEVWRKVQAEPDTYVLTRAEFALFNFFLIRYRGPVAQRAVERYWNNFNRQPLEITAGLRSPSNFLYDQRPLAQRRFLVANLRPNHLYLTLFRHSAT</sequence>
<reference evidence="1 2" key="1">
    <citation type="submission" date="2016-06" db="EMBL/GenBank/DDBJ databases">
        <authorList>
            <person name="Kjaerup R.B."/>
            <person name="Dalgaard T.S."/>
            <person name="Juul-Madsen H.R."/>
        </authorList>
    </citation>
    <scope>NUCLEOTIDE SEQUENCE [LARGE SCALE GENOMIC DNA]</scope>
    <source>
        <strain evidence="1 2">Pb300</strain>
    </source>
</reference>
<evidence type="ECO:0000313" key="2">
    <source>
        <dbReference type="Proteomes" id="UP000242814"/>
    </source>
</evidence>
<dbReference type="AlphaFoldDB" id="A0A1D2J7U9"/>
<name>A0A1D2J7U9_PARBR</name>
<dbReference type="EMBL" id="LZYO01000335">
    <property type="protein sequence ID" value="ODH16568.1"/>
    <property type="molecule type" value="Genomic_DNA"/>
</dbReference>
<protein>
    <submittedName>
        <fullName evidence="1">Uncharacterized protein</fullName>
    </submittedName>
</protein>
<gene>
    <name evidence="1" type="ORF">ACO22_06340</name>
</gene>
<dbReference type="Proteomes" id="UP000242814">
    <property type="component" value="Unassembled WGS sequence"/>
</dbReference>
<dbReference type="OrthoDB" id="5302289at2759"/>
<comment type="caution">
    <text evidence="1">The sequence shown here is derived from an EMBL/GenBank/DDBJ whole genome shotgun (WGS) entry which is preliminary data.</text>
</comment>
<accession>A0A1D2J7U9</accession>
<proteinExistence type="predicted"/>
<organism evidence="1 2">
    <name type="scientific">Paracoccidioides brasiliensis</name>
    <dbReference type="NCBI Taxonomy" id="121759"/>
    <lineage>
        <taxon>Eukaryota</taxon>
        <taxon>Fungi</taxon>
        <taxon>Dikarya</taxon>
        <taxon>Ascomycota</taxon>
        <taxon>Pezizomycotina</taxon>
        <taxon>Eurotiomycetes</taxon>
        <taxon>Eurotiomycetidae</taxon>
        <taxon>Onygenales</taxon>
        <taxon>Ajellomycetaceae</taxon>
        <taxon>Paracoccidioides</taxon>
    </lineage>
</organism>